<dbReference type="PANTHER" id="PTHR11851:SF49">
    <property type="entry name" value="MITOCHONDRIAL-PROCESSING PEPTIDASE SUBUNIT ALPHA"/>
    <property type="match status" value="1"/>
</dbReference>
<dbReference type="Proteomes" id="UP000738376">
    <property type="component" value="Unassembled WGS sequence"/>
</dbReference>
<dbReference type="InterPro" id="IPR011765">
    <property type="entry name" value="Pept_M16_N"/>
</dbReference>
<keyword evidence="6" id="KW-1185">Reference proteome</keyword>
<dbReference type="Pfam" id="PF05193">
    <property type="entry name" value="Peptidase_M16_C"/>
    <property type="match status" value="1"/>
</dbReference>
<dbReference type="InterPro" id="IPR050361">
    <property type="entry name" value="MPP/UQCRC_Complex"/>
</dbReference>
<evidence type="ECO:0000256" key="1">
    <source>
        <dbReference type="ARBA" id="ARBA00007261"/>
    </source>
</evidence>
<evidence type="ECO:0000313" key="6">
    <source>
        <dbReference type="Proteomes" id="UP000738376"/>
    </source>
</evidence>
<evidence type="ECO:0000256" key="2">
    <source>
        <dbReference type="RuleBase" id="RU004447"/>
    </source>
</evidence>
<organism evidence="5 6">
    <name type="scientific">Pseudanabaena yagii GIHE-NHR1</name>
    <dbReference type="NCBI Taxonomy" id="2722753"/>
    <lineage>
        <taxon>Bacteria</taxon>
        <taxon>Bacillati</taxon>
        <taxon>Cyanobacteriota</taxon>
        <taxon>Cyanophyceae</taxon>
        <taxon>Pseudanabaenales</taxon>
        <taxon>Pseudanabaenaceae</taxon>
        <taxon>Pseudanabaena</taxon>
        <taxon>Pseudanabaena yagii</taxon>
    </lineage>
</organism>
<gene>
    <name evidence="5" type="ORF">HC246_17795</name>
</gene>
<proteinExistence type="inferred from homology"/>
<dbReference type="Pfam" id="PF00675">
    <property type="entry name" value="Peptidase_M16"/>
    <property type="match status" value="1"/>
</dbReference>
<dbReference type="RefSeq" id="WP_169364805.1">
    <property type="nucleotide sequence ID" value="NZ_JAAVJL010000002.1"/>
</dbReference>
<dbReference type="InterPro" id="IPR011249">
    <property type="entry name" value="Metalloenz_LuxS/M16"/>
</dbReference>
<comment type="similarity">
    <text evidence="1 2">Belongs to the peptidase M16 family.</text>
</comment>
<accession>A0ABX1LWT9</accession>
<dbReference type="Gene3D" id="3.30.830.10">
    <property type="entry name" value="Metalloenzyme, LuxS/M16 peptidase-like"/>
    <property type="match status" value="2"/>
</dbReference>
<sequence>MPITCDRLAAKVSSQATFLRLGNGVTLVHQEMPASAVVSVDVWVKAGATSDPASCLGMAHFLEHMIFKGTEAIAAGEFDLVIESEGGTSNAATSLDYAHYNFTVAANRLAIALPYLSQMLLEAKIDEQELEQERLVVLEELRQAMDDPDWITYQHLMETAYGDHVYSRSVLGSEAVVSGITANQMREYHQTYYRPENMTVAISGAVTREEVIKIVDSAFTQNTFSRNIPKNILRNISNDANPVQNLPTPTMRRDTISLPMVQHSRLNMAWMGASVANLEDAIQLELVTMILTEGRSARLVRELLEESDLVQDIAGSFALQQEAALFTISAYLDAENLELVEHKIIQQVQDLQNHPISEAELNKAKRSLCNQFVFALESPSQLANFLGYHSLLGCEELCRDWSNAYCDIIRKVQPSDLQNLVKKYLSLENYIVTCAVPA</sequence>
<evidence type="ECO:0000259" key="3">
    <source>
        <dbReference type="Pfam" id="PF00675"/>
    </source>
</evidence>
<dbReference type="InterPro" id="IPR007863">
    <property type="entry name" value="Peptidase_M16_C"/>
</dbReference>
<dbReference type="SUPFAM" id="SSF63411">
    <property type="entry name" value="LuxS/MPP-like metallohydrolase"/>
    <property type="match status" value="2"/>
</dbReference>
<dbReference type="PANTHER" id="PTHR11851">
    <property type="entry name" value="METALLOPROTEASE"/>
    <property type="match status" value="1"/>
</dbReference>
<reference evidence="5 6" key="1">
    <citation type="submission" date="2020-03" db="EMBL/GenBank/DDBJ databases">
        <title>Draft Genome Sequence of 2-Methylisoborneol Producing Pseudanabaena yagii Strain GIHE-NHR1 Isolated from North Han River in South Korea.</title>
        <authorList>
            <person name="Jeong J."/>
        </authorList>
    </citation>
    <scope>NUCLEOTIDE SEQUENCE [LARGE SCALE GENOMIC DNA]</scope>
    <source>
        <strain evidence="5 6">GIHE-NHR1</strain>
    </source>
</reference>
<feature type="domain" description="Peptidase M16 C-terminal" evidence="4">
    <location>
        <begin position="180"/>
        <end position="368"/>
    </location>
</feature>
<evidence type="ECO:0000313" key="5">
    <source>
        <dbReference type="EMBL" id="NMF59821.1"/>
    </source>
</evidence>
<dbReference type="PROSITE" id="PS00143">
    <property type="entry name" value="INSULINASE"/>
    <property type="match status" value="1"/>
</dbReference>
<dbReference type="EMBL" id="JAAVJL010000002">
    <property type="protein sequence ID" value="NMF59821.1"/>
    <property type="molecule type" value="Genomic_DNA"/>
</dbReference>
<feature type="domain" description="Peptidase M16 N-terminal" evidence="3">
    <location>
        <begin position="30"/>
        <end position="172"/>
    </location>
</feature>
<protein>
    <submittedName>
        <fullName evidence="5">Insulinase family protein</fullName>
    </submittedName>
</protein>
<name>A0ABX1LWT9_9CYAN</name>
<comment type="caution">
    <text evidence="5">The sequence shown here is derived from an EMBL/GenBank/DDBJ whole genome shotgun (WGS) entry which is preliminary data.</text>
</comment>
<dbReference type="InterPro" id="IPR001431">
    <property type="entry name" value="Pept_M16_Zn_BS"/>
</dbReference>
<evidence type="ECO:0000259" key="4">
    <source>
        <dbReference type="Pfam" id="PF05193"/>
    </source>
</evidence>